<dbReference type="Proteomes" id="UP000326979">
    <property type="component" value="Unassembled WGS sequence"/>
</dbReference>
<accession>A0A5N8VX27</accession>
<dbReference type="GO" id="GO:0016020">
    <property type="term" value="C:membrane"/>
    <property type="evidence" value="ECO:0007669"/>
    <property type="project" value="TreeGrafter"/>
</dbReference>
<dbReference type="RefSeq" id="WP_152779139.1">
    <property type="nucleotide sequence ID" value="NZ_BAABEQ010000021.1"/>
</dbReference>
<reference evidence="3 4" key="1">
    <citation type="submission" date="2019-07" db="EMBL/GenBank/DDBJ databases">
        <title>New species of Amycolatopsis and Streptomyces.</title>
        <authorList>
            <person name="Duangmal K."/>
            <person name="Teo W.F.A."/>
            <person name="Lipun K."/>
        </authorList>
    </citation>
    <scope>NUCLEOTIDE SEQUENCE [LARGE SCALE GENOMIC DNA]</scope>
    <source>
        <strain evidence="3 4">TISTR 2346</strain>
    </source>
</reference>
<evidence type="ECO:0000313" key="3">
    <source>
        <dbReference type="EMBL" id="MPY38465.1"/>
    </source>
</evidence>
<keyword evidence="4" id="KW-1185">Reference proteome</keyword>
<dbReference type="InterPro" id="IPR029058">
    <property type="entry name" value="AB_hydrolase_fold"/>
</dbReference>
<dbReference type="InterPro" id="IPR050266">
    <property type="entry name" value="AB_hydrolase_sf"/>
</dbReference>
<dbReference type="PRINTS" id="PR00412">
    <property type="entry name" value="EPOXHYDRLASE"/>
</dbReference>
<sequence length="255" mass="28016">MSTQNDRPYLLGHGDHPVIVLHGWFGCAESWGPLLPHLDGESFQYVFPDYRGYGNRKDEAGVHTVAEAADDVLELATKLGWDTFSIIGHSMGGSVMQQALLKAPSRVRALVGVSPVPACGVPFDDATWQFFSGAVHDPSLRRAIIDRSTGGHLTGTWLDAMTQRSVDESDLEAYSDYLHSWSKTDFHGEIAGNRVPVKVIIGANDPDLNSDFMTQTFGKWYPNFELQVLPSAGHYAMDEVPVALATEIEAFLKSH</sequence>
<dbReference type="InterPro" id="IPR000639">
    <property type="entry name" value="Epox_hydrolase-like"/>
</dbReference>
<dbReference type="Gene3D" id="3.40.50.1820">
    <property type="entry name" value="alpha/beta hydrolase"/>
    <property type="match status" value="1"/>
</dbReference>
<feature type="domain" description="AB hydrolase-1" evidence="2">
    <location>
        <begin position="17"/>
        <end position="239"/>
    </location>
</feature>
<evidence type="ECO:0000259" key="2">
    <source>
        <dbReference type="Pfam" id="PF00561"/>
    </source>
</evidence>
<protein>
    <submittedName>
        <fullName evidence="3">Alpha/beta hydrolase</fullName>
    </submittedName>
</protein>
<dbReference type="PANTHER" id="PTHR43798">
    <property type="entry name" value="MONOACYLGLYCEROL LIPASE"/>
    <property type="match status" value="1"/>
</dbReference>
<dbReference type="GO" id="GO:0016787">
    <property type="term" value="F:hydrolase activity"/>
    <property type="evidence" value="ECO:0007669"/>
    <property type="project" value="UniProtKB-KW"/>
</dbReference>
<dbReference type="OrthoDB" id="9780765at2"/>
<comment type="caution">
    <text evidence="3">The sequence shown here is derived from an EMBL/GenBank/DDBJ whole genome shotgun (WGS) entry which is preliminary data.</text>
</comment>
<name>A0A5N8VX27_9ACTN</name>
<organism evidence="3 4">
    <name type="scientific">Streptomyces phyllanthi</name>
    <dbReference type="NCBI Taxonomy" id="1803180"/>
    <lineage>
        <taxon>Bacteria</taxon>
        <taxon>Bacillati</taxon>
        <taxon>Actinomycetota</taxon>
        <taxon>Actinomycetes</taxon>
        <taxon>Kitasatosporales</taxon>
        <taxon>Streptomycetaceae</taxon>
        <taxon>Streptomyces</taxon>
    </lineage>
</organism>
<evidence type="ECO:0000256" key="1">
    <source>
        <dbReference type="ARBA" id="ARBA00022801"/>
    </source>
</evidence>
<dbReference type="PANTHER" id="PTHR43798:SF31">
    <property type="entry name" value="AB HYDROLASE SUPERFAMILY PROTEIN YCLE"/>
    <property type="match status" value="1"/>
</dbReference>
<dbReference type="AlphaFoldDB" id="A0A5N8VX27"/>
<dbReference type="InterPro" id="IPR000073">
    <property type="entry name" value="AB_hydrolase_1"/>
</dbReference>
<proteinExistence type="predicted"/>
<gene>
    <name evidence="3" type="ORF">FNH04_00330</name>
</gene>
<keyword evidence="1 3" id="KW-0378">Hydrolase</keyword>
<dbReference type="EMBL" id="VJZE01000001">
    <property type="protein sequence ID" value="MPY38465.1"/>
    <property type="molecule type" value="Genomic_DNA"/>
</dbReference>
<dbReference type="SUPFAM" id="SSF53474">
    <property type="entry name" value="alpha/beta-Hydrolases"/>
    <property type="match status" value="1"/>
</dbReference>
<evidence type="ECO:0000313" key="4">
    <source>
        <dbReference type="Proteomes" id="UP000326979"/>
    </source>
</evidence>
<dbReference type="PROSITE" id="PS51257">
    <property type="entry name" value="PROKAR_LIPOPROTEIN"/>
    <property type="match status" value="1"/>
</dbReference>
<dbReference type="Pfam" id="PF00561">
    <property type="entry name" value="Abhydrolase_1"/>
    <property type="match status" value="1"/>
</dbReference>